<dbReference type="GO" id="GO:0006508">
    <property type="term" value="P:proteolysis"/>
    <property type="evidence" value="ECO:0007669"/>
    <property type="project" value="UniProtKB-KW"/>
</dbReference>
<dbReference type="PANTHER" id="PTHR37984">
    <property type="entry name" value="PROTEIN CBG26694"/>
    <property type="match status" value="1"/>
</dbReference>
<feature type="domain" description="Reverse transcriptase RNase H-like" evidence="8">
    <location>
        <begin position="87"/>
        <end position="183"/>
    </location>
</feature>
<evidence type="ECO:0000256" key="6">
    <source>
        <dbReference type="ARBA" id="ARBA00022801"/>
    </source>
</evidence>
<keyword evidence="1" id="KW-0645">Protease</keyword>
<evidence type="ECO:0000256" key="4">
    <source>
        <dbReference type="ARBA" id="ARBA00022722"/>
    </source>
</evidence>
<evidence type="ECO:0000256" key="1">
    <source>
        <dbReference type="ARBA" id="ARBA00022670"/>
    </source>
</evidence>
<dbReference type="InterPro" id="IPR043502">
    <property type="entry name" value="DNA/RNA_pol_sf"/>
</dbReference>
<dbReference type="AlphaFoldDB" id="A0AAW2WV75"/>
<dbReference type="Gene3D" id="3.10.10.10">
    <property type="entry name" value="HIV Type 1 Reverse Transcriptase, subunit A, domain 1"/>
    <property type="match status" value="1"/>
</dbReference>
<evidence type="ECO:0000256" key="5">
    <source>
        <dbReference type="ARBA" id="ARBA00022759"/>
    </source>
</evidence>
<evidence type="ECO:0000313" key="9">
    <source>
        <dbReference type="EMBL" id="KAL0445954.1"/>
    </source>
</evidence>
<dbReference type="PANTHER" id="PTHR37984:SF5">
    <property type="entry name" value="PROTEIN NYNRIN-LIKE"/>
    <property type="match status" value="1"/>
</dbReference>
<name>A0AAW2WV75_9LAMI</name>
<dbReference type="FunFam" id="3.10.10.10:FF:000007">
    <property type="entry name" value="Retrovirus-related Pol polyprotein from transposon 17.6-like Protein"/>
    <property type="match status" value="1"/>
</dbReference>
<evidence type="ECO:0000256" key="2">
    <source>
        <dbReference type="ARBA" id="ARBA00022679"/>
    </source>
</evidence>
<evidence type="ECO:0000256" key="7">
    <source>
        <dbReference type="ARBA" id="ARBA00022918"/>
    </source>
</evidence>
<reference evidence="9" key="1">
    <citation type="submission" date="2020-06" db="EMBL/GenBank/DDBJ databases">
        <authorList>
            <person name="Li T."/>
            <person name="Hu X."/>
            <person name="Zhang T."/>
            <person name="Song X."/>
            <person name="Zhang H."/>
            <person name="Dai N."/>
            <person name="Sheng W."/>
            <person name="Hou X."/>
            <person name="Wei L."/>
        </authorList>
    </citation>
    <scope>NUCLEOTIDE SEQUENCE</scope>
    <source>
        <strain evidence="9">KEN1</strain>
        <tissue evidence="9">Leaf</tissue>
    </source>
</reference>
<dbReference type="SUPFAM" id="SSF56672">
    <property type="entry name" value="DNA/RNA polymerases"/>
    <property type="match status" value="1"/>
</dbReference>
<keyword evidence="6" id="KW-0378">Hydrolase</keyword>
<keyword evidence="4" id="KW-0540">Nuclease</keyword>
<dbReference type="GO" id="GO:0004519">
    <property type="term" value="F:endonuclease activity"/>
    <property type="evidence" value="ECO:0007669"/>
    <property type="project" value="UniProtKB-KW"/>
</dbReference>
<keyword evidence="7 9" id="KW-0695">RNA-directed DNA polymerase</keyword>
<organism evidence="9">
    <name type="scientific">Sesamum latifolium</name>
    <dbReference type="NCBI Taxonomy" id="2727402"/>
    <lineage>
        <taxon>Eukaryota</taxon>
        <taxon>Viridiplantae</taxon>
        <taxon>Streptophyta</taxon>
        <taxon>Embryophyta</taxon>
        <taxon>Tracheophyta</taxon>
        <taxon>Spermatophyta</taxon>
        <taxon>Magnoliopsida</taxon>
        <taxon>eudicotyledons</taxon>
        <taxon>Gunneridae</taxon>
        <taxon>Pentapetalae</taxon>
        <taxon>asterids</taxon>
        <taxon>lamiids</taxon>
        <taxon>Lamiales</taxon>
        <taxon>Pedaliaceae</taxon>
        <taxon>Sesamum</taxon>
    </lineage>
</organism>
<dbReference type="CDD" id="cd01647">
    <property type="entry name" value="RT_LTR"/>
    <property type="match status" value="1"/>
</dbReference>
<reference evidence="9" key="2">
    <citation type="journal article" date="2024" name="Plant">
        <title>Genomic evolution and insights into agronomic trait innovations of Sesamum species.</title>
        <authorList>
            <person name="Miao H."/>
            <person name="Wang L."/>
            <person name="Qu L."/>
            <person name="Liu H."/>
            <person name="Sun Y."/>
            <person name="Le M."/>
            <person name="Wang Q."/>
            <person name="Wei S."/>
            <person name="Zheng Y."/>
            <person name="Lin W."/>
            <person name="Duan Y."/>
            <person name="Cao H."/>
            <person name="Xiong S."/>
            <person name="Wang X."/>
            <person name="Wei L."/>
            <person name="Li C."/>
            <person name="Ma Q."/>
            <person name="Ju M."/>
            <person name="Zhao R."/>
            <person name="Li G."/>
            <person name="Mu C."/>
            <person name="Tian Q."/>
            <person name="Mei H."/>
            <person name="Zhang T."/>
            <person name="Gao T."/>
            <person name="Zhang H."/>
        </authorList>
    </citation>
    <scope>NUCLEOTIDE SEQUENCE</scope>
    <source>
        <strain evidence="9">KEN1</strain>
    </source>
</reference>
<gene>
    <name evidence="9" type="ORF">Slati_1723300</name>
</gene>
<dbReference type="GO" id="GO:0008233">
    <property type="term" value="F:peptidase activity"/>
    <property type="evidence" value="ECO:0007669"/>
    <property type="project" value="UniProtKB-KW"/>
</dbReference>
<dbReference type="EMBL" id="JACGWN010000006">
    <property type="protein sequence ID" value="KAL0445954.1"/>
    <property type="molecule type" value="Genomic_DNA"/>
</dbReference>
<dbReference type="InterPro" id="IPR050951">
    <property type="entry name" value="Retrovirus_Pol_polyprotein"/>
</dbReference>
<evidence type="ECO:0000259" key="8">
    <source>
        <dbReference type="Pfam" id="PF17917"/>
    </source>
</evidence>
<keyword evidence="3" id="KW-0548">Nucleotidyltransferase</keyword>
<dbReference type="Gene3D" id="3.30.70.270">
    <property type="match status" value="1"/>
</dbReference>
<dbReference type="InterPro" id="IPR041373">
    <property type="entry name" value="RT_RNaseH"/>
</dbReference>
<dbReference type="Pfam" id="PF17917">
    <property type="entry name" value="RT_RNaseH"/>
    <property type="match status" value="1"/>
</dbReference>
<dbReference type="GO" id="GO:0003964">
    <property type="term" value="F:RNA-directed DNA polymerase activity"/>
    <property type="evidence" value="ECO:0007669"/>
    <property type="project" value="UniProtKB-KW"/>
</dbReference>
<comment type="caution">
    <text evidence="9">The sequence shown here is derived from an EMBL/GenBank/DDBJ whole genome shotgun (WGS) entry which is preliminary data.</text>
</comment>
<protein>
    <submittedName>
        <fullName evidence="9">RNA-directed DNA polymerase</fullName>
    </submittedName>
</protein>
<keyword evidence="5" id="KW-0255">Endonuclease</keyword>
<evidence type="ECO:0000256" key="3">
    <source>
        <dbReference type="ARBA" id="ARBA00022695"/>
    </source>
</evidence>
<proteinExistence type="predicted"/>
<accession>A0AAW2WV75</accession>
<keyword evidence="2" id="KW-0808">Transferase</keyword>
<sequence>MCIDYRELNKHTIKDKFPIPVIEELLDELDGARYFSKLDLRSGYHQIRMKEDDIVKTVFRTHHGHYEFLVMSFGLTNAPSTFQALMDKFTVETDASGSGIGVVLLQEGRPIAYMSKALSERQLGMSVYDMEMFAVVTAVMKWRLYLIGIYFGIRTDHQSLKYLMEHQVLTPSQQRWISKLMGYDYIICYNKGQENIVVDALSRVQHSSNRAMSSLSSVSSMNNGLLEMVKGSWTHGDKIQKLIQLKTLNSDSKPHYSWRNDILTRKGKLMVGRDSDVR</sequence>
<dbReference type="InterPro" id="IPR043128">
    <property type="entry name" value="Rev_trsase/Diguanyl_cyclase"/>
</dbReference>
<dbReference type="CDD" id="cd09274">
    <property type="entry name" value="RNase_HI_RT_Ty3"/>
    <property type="match status" value="1"/>
</dbReference>